<evidence type="ECO:0000313" key="3">
    <source>
        <dbReference type="Proteomes" id="UP001568358"/>
    </source>
</evidence>
<feature type="transmembrane region" description="Helical" evidence="1">
    <location>
        <begin position="7"/>
        <end position="28"/>
    </location>
</feature>
<reference evidence="2 3" key="1">
    <citation type="submission" date="2024-07" db="EMBL/GenBank/DDBJ databases">
        <title>Active virus-host system and metabolic interactions in a Lokiarchaeon culture.</title>
        <authorList>
            <person name="Ponce Toledo R.I."/>
            <person name="Rodrigues Oliveira T."/>
            <person name="Schleper C."/>
        </authorList>
    </citation>
    <scope>NUCLEOTIDE SEQUENCE [LARGE SCALE GENOMIC DNA]</scope>
    <source>
        <strain evidence="2 3">B35</strain>
    </source>
</reference>
<feature type="transmembrane region" description="Helical" evidence="1">
    <location>
        <begin position="48"/>
        <end position="67"/>
    </location>
</feature>
<keyword evidence="1" id="KW-0472">Membrane</keyword>
<gene>
    <name evidence="2" type="ORF">AB2Z07_06205</name>
</gene>
<keyword evidence="1" id="KW-1133">Transmembrane helix</keyword>
<evidence type="ECO:0000313" key="2">
    <source>
        <dbReference type="EMBL" id="MEZ6853114.1"/>
    </source>
</evidence>
<comment type="caution">
    <text evidence="2">The sequence shown here is derived from an EMBL/GenBank/DDBJ whole genome shotgun (WGS) entry which is preliminary data.</text>
</comment>
<proteinExistence type="predicted"/>
<keyword evidence="3" id="KW-1185">Reference proteome</keyword>
<dbReference type="EMBL" id="JBFSOO010000004">
    <property type="protein sequence ID" value="MEZ6853114.1"/>
    <property type="molecule type" value="Genomic_DNA"/>
</dbReference>
<dbReference type="RefSeq" id="WP_371150267.1">
    <property type="nucleotide sequence ID" value="NZ_JBFSOO010000004.1"/>
</dbReference>
<name>A0ABV4JQS8_9BACT</name>
<sequence>MKNAVDRVVCCLIVSVNTTFLWVYKAIVCALSNSRVKEHMWNVTDEQLLSHIMWSFFIIGFTLLFSHRAQKKKVGWIVLAAIAWIFPFVYPLPFYSALPWIIPVAVLPFVLFPKGKTNDVTV</sequence>
<organism evidence="2 3">
    <name type="scientific">Halodesulfovibrio aestuarii</name>
    <dbReference type="NCBI Taxonomy" id="126333"/>
    <lineage>
        <taxon>Bacteria</taxon>
        <taxon>Pseudomonadati</taxon>
        <taxon>Thermodesulfobacteriota</taxon>
        <taxon>Desulfovibrionia</taxon>
        <taxon>Desulfovibrionales</taxon>
        <taxon>Desulfovibrionaceae</taxon>
        <taxon>Halodesulfovibrio</taxon>
    </lineage>
</organism>
<evidence type="ECO:0000256" key="1">
    <source>
        <dbReference type="SAM" id="Phobius"/>
    </source>
</evidence>
<feature type="transmembrane region" description="Helical" evidence="1">
    <location>
        <begin position="97"/>
        <end position="113"/>
    </location>
</feature>
<protein>
    <submittedName>
        <fullName evidence="2">Uncharacterized protein</fullName>
    </submittedName>
</protein>
<feature type="transmembrane region" description="Helical" evidence="1">
    <location>
        <begin position="74"/>
        <end position="91"/>
    </location>
</feature>
<dbReference type="Proteomes" id="UP001568358">
    <property type="component" value="Unassembled WGS sequence"/>
</dbReference>
<accession>A0ABV4JQS8</accession>
<keyword evidence="1" id="KW-0812">Transmembrane</keyword>